<dbReference type="PATRIC" id="fig|754477.3.peg.267"/>
<organism evidence="1 2">
    <name type="scientific">Methylophaga frappieri (strain ATCC BAA-2434 / DSM 25690 / JAM7)</name>
    <dbReference type="NCBI Taxonomy" id="754477"/>
    <lineage>
        <taxon>Bacteria</taxon>
        <taxon>Pseudomonadati</taxon>
        <taxon>Pseudomonadota</taxon>
        <taxon>Gammaproteobacteria</taxon>
        <taxon>Thiotrichales</taxon>
        <taxon>Piscirickettsiaceae</taxon>
        <taxon>Methylophaga</taxon>
    </lineage>
</organism>
<evidence type="ECO:0000313" key="1">
    <source>
        <dbReference type="EMBL" id="AFJ01448.1"/>
    </source>
</evidence>
<dbReference type="AlphaFoldDB" id="I1YEV5"/>
<dbReference type="EMBL" id="CP003380">
    <property type="protein sequence ID" value="AFJ01448.1"/>
    <property type="molecule type" value="Genomic_DNA"/>
</dbReference>
<keyword evidence="2" id="KW-1185">Reference proteome</keyword>
<sequence>MHRSLPEGFGVNQQNKHCNSAHHITLMTMSVKGSHQFESLFNHLANRLLGVAAASKREIIR</sequence>
<dbReference type="Proteomes" id="UP000009145">
    <property type="component" value="Chromosome"/>
</dbReference>
<reference evidence="1 2" key="1">
    <citation type="journal article" date="2012" name="J. Bacteriol.">
        <title>Complete genome sequences of Methylophaga sp. strain JAM1 and Methylophaga sp. strain JAM7.</title>
        <authorList>
            <person name="Villeneuve C."/>
            <person name="Martineau C."/>
            <person name="Mauffrey F."/>
            <person name="Villemur R."/>
        </authorList>
    </citation>
    <scope>NUCLEOTIDE SEQUENCE [LARGE SCALE GENOMIC DNA]</scope>
    <source>
        <strain evidence="1 2">JAM7</strain>
    </source>
</reference>
<protein>
    <submittedName>
        <fullName evidence="1">Uncharacterized protein</fullName>
    </submittedName>
</protein>
<dbReference type="HOGENOM" id="CLU_2917337_0_0_6"/>
<dbReference type="STRING" id="754477.Q7C_269"/>
<accession>I1YEV5</accession>
<gene>
    <name evidence="1" type="ordered locus">Q7C_269</name>
</gene>
<dbReference type="KEGG" id="mec:Q7C_269"/>
<name>I1YEV5_METFJ</name>
<proteinExistence type="predicted"/>
<evidence type="ECO:0000313" key="2">
    <source>
        <dbReference type="Proteomes" id="UP000009145"/>
    </source>
</evidence>